<dbReference type="Proteomes" id="UP000186336">
    <property type="component" value="Chromosome"/>
</dbReference>
<protein>
    <recommendedName>
        <fullName evidence="4">N-acetyltransferase domain-containing protein</fullName>
    </recommendedName>
</protein>
<comment type="similarity">
    <text evidence="3">Belongs to the acetyltransferase family. RimJ subfamily.</text>
</comment>
<proteinExistence type="inferred from homology"/>
<accession>A0A1P8MTX3</accession>
<evidence type="ECO:0000259" key="4">
    <source>
        <dbReference type="PROSITE" id="PS51186"/>
    </source>
</evidence>
<feature type="domain" description="N-acetyltransferase" evidence="4">
    <location>
        <begin position="10"/>
        <end position="159"/>
    </location>
</feature>
<dbReference type="PROSITE" id="PS51186">
    <property type="entry name" value="GNAT"/>
    <property type="match status" value="1"/>
</dbReference>
<sequence>MTDHITTERLTLRRPDMADAAAIASLVGDLDVSRWLTRAPHPYGLSDAYEFVSAVQNGNGNTFVICAGSKLVGCIGTEGQLGYWLGKNHWGRGYASEACRAMVKRHFTQGHDELISGYFMENLASRHVLQKLGFVRTSQEQARCPATGDCHVLQRMVLTQSRWEDQA</sequence>
<dbReference type="STRING" id="299262.BWR18_07240"/>
<keyword evidence="6" id="KW-1185">Reference proteome</keyword>
<dbReference type="AlphaFoldDB" id="A0A1P8MTX3"/>
<dbReference type="InterPro" id="IPR000182">
    <property type="entry name" value="GNAT_dom"/>
</dbReference>
<name>A0A1P8MTX3_9RHOB</name>
<dbReference type="SUPFAM" id="SSF55729">
    <property type="entry name" value="Acyl-CoA N-acyltransferases (Nat)"/>
    <property type="match status" value="1"/>
</dbReference>
<evidence type="ECO:0000256" key="2">
    <source>
        <dbReference type="ARBA" id="ARBA00023315"/>
    </source>
</evidence>
<evidence type="ECO:0000313" key="6">
    <source>
        <dbReference type="Proteomes" id="UP000186336"/>
    </source>
</evidence>
<organism evidence="5 6">
    <name type="scientific">Tateyamaria omphalii</name>
    <dbReference type="NCBI Taxonomy" id="299262"/>
    <lineage>
        <taxon>Bacteria</taxon>
        <taxon>Pseudomonadati</taxon>
        <taxon>Pseudomonadota</taxon>
        <taxon>Alphaproteobacteria</taxon>
        <taxon>Rhodobacterales</taxon>
        <taxon>Roseobacteraceae</taxon>
        <taxon>Tateyamaria</taxon>
    </lineage>
</organism>
<dbReference type="Gene3D" id="3.40.630.30">
    <property type="match status" value="1"/>
</dbReference>
<dbReference type="InterPro" id="IPR016181">
    <property type="entry name" value="Acyl_CoA_acyltransferase"/>
</dbReference>
<dbReference type="InterPro" id="IPR051531">
    <property type="entry name" value="N-acetyltransferase"/>
</dbReference>
<evidence type="ECO:0000256" key="3">
    <source>
        <dbReference type="ARBA" id="ARBA00038502"/>
    </source>
</evidence>
<dbReference type="KEGG" id="tom:BWR18_07240"/>
<evidence type="ECO:0000256" key="1">
    <source>
        <dbReference type="ARBA" id="ARBA00022679"/>
    </source>
</evidence>
<keyword evidence="2" id="KW-0012">Acyltransferase</keyword>
<evidence type="ECO:0000313" key="5">
    <source>
        <dbReference type="EMBL" id="APX11498.1"/>
    </source>
</evidence>
<keyword evidence="1" id="KW-0808">Transferase</keyword>
<dbReference type="RefSeq" id="WP_076627360.1">
    <property type="nucleotide sequence ID" value="NZ_CP019312.1"/>
</dbReference>
<dbReference type="OrthoDB" id="9804153at2"/>
<reference evidence="5 6" key="1">
    <citation type="submission" date="2017-01" db="EMBL/GenBank/DDBJ databases">
        <title>Complete genome of Tateyamaria omphalii DOK1-4 isolated from seawater in Dokdo.</title>
        <authorList>
            <person name="Kim J.H."/>
            <person name="Chi W.-J."/>
        </authorList>
    </citation>
    <scope>NUCLEOTIDE SEQUENCE [LARGE SCALE GENOMIC DNA]</scope>
    <source>
        <strain evidence="5 6">DOK1-4</strain>
    </source>
</reference>
<dbReference type="PANTHER" id="PTHR43792">
    <property type="entry name" value="GNAT FAMILY, PUTATIVE (AFU_ORTHOLOGUE AFUA_3G00765)-RELATED-RELATED"/>
    <property type="match status" value="1"/>
</dbReference>
<dbReference type="PANTHER" id="PTHR43792:SF8">
    <property type="entry name" value="[RIBOSOMAL PROTEIN US5]-ALANINE N-ACETYLTRANSFERASE"/>
    <property type="match status" value="1"/>
</dbReference>
<dbReference type="Pfam" id="PF13302">
    <property type="entry name" value="Acetyltransf_3"/>
    <property type="match status" value="1"/>
</dbReference>
<dbReference type="EMBL" id="CP019312">
    <property type="protein sequence ID" value="APX11498.1"/>
    <property type="molecule type" value="Genomic_DNA"/>
</dbReference>
<dbReference type="GO" id="GO:0016747">
    <property type="term" value="F:acyltransferase activity, transferring groups other than amino-acyl groups"/>
    <property type="evidence" value="ECO:0007669"/>
    <property type="project" value="InterPro"/>
</dbReference>
<gene>
    <name evidence="5" type="ORF">BWR18_07240</name>
</gene>